<evidence type="ECO:0000313" key="4">
    <source>
        <dbReference type="EMBL" id="MDQ0494276.1"/>
    </source>
</evidence>
<proteinExistence type="inferred from homology"/>
<evidence type="ECO:0000313" key="5">
    <source>
        <dbReference type="Proteomes" id="UP001242811"/>
    </source>
</evidence>
<keyword evidence="2" id="KW-1005">Bacterial flagellum biogenesis</keyword>
<name>A0ABU0L0Z0_9BACL</name>
<reference evidence="4 5" key="1">
    <citation type="submission" date="2023-07" db="EMBL/GenBank/DDBJ databases">
        <title>Genomic Encyclopedia of Type Strains, Phase IV (KMG-IV): sequencing the most valuable type-strain genomes for metagenomic binning, comparative biology and taxonomic classification.</title>
        <authorList>
            <person name="Goeker M."/>
        </authorList>
    </citation>
    <scope>NUCLEOTIDE SEQUENCE [LARGE SCALE GENOMIC DNA]</scope>
    <source>
        <strain evidence="4 5">DSM 14914</strain>
    </source>
</reference>
<accession>A0ABU0L0Z0</accession>
<keyword evidence="4" id="KW-0969">Cilium</keyword>
<keyword evidence="5" id="KW-1185">Reference proteome</keyword>
<dbReference type="InterPro" id="IPR005648">
    <property type="entry name" value="FlgD"/>
</dbReference>
<feature type="region of interest" description="Disordered" evidence="3">
    <location>
        <begin position="154"/>
        <end position="184"/>
    </location>
</feature>
<dbReference type="Pfam" id="PF03963">
    <property type="entry name" value="FlgD"/>
    <property type="match status" value="1"/>
</dbReference>
<evidence type="ECO:0000256" key="1">
    <source>
        <dbReference type="ARBA" id="ARBA00010577"/>
    </source>
</evidence>
<protein>
    <submittedName>
        <fullName evidence="4">Flagellar basal-body rod modification protein FlgD</fullName>
    </submittedName>
</protein>
<evidence type="ECO:0000256" key="3">
    <source>
        <dbReference type="SAM" id="MobiDB-lite"/>
    </source>
</evidence>
<organism evidence="4 5">
    <name type="scientific">Paenibacillus brasilensis</name>
    <dbReference type="NCBI Taxonomy" id="128574"/>
    <lineage>
        <taxon>Bacteria</taxon>
        <taxon>Bacillati</taxon>
        <taxon>Bacillota</taxon>
        <taxon>Bacilli</taxon>
        <taxon>Bacillales</taxon>
        <taxon>Paenibacillaceae</taxon>
        <taxon>Paenibacillus</taxon>
    </lineage>
</organism>
<comment type="caution">
    <text evidence="4">The sequence shown here is derived from an EMBL/GenBank/DDBJ whole genome shotgun (WGS) entry which is preliminary data.</text>
</comment>
<comment type="similarity">
    <text evidence="1">Belongs to the FlgD family.</text>
</comment>
<dbReference type="EMBL" id="JAUSWA010000012">
    <property type="protein sequence ID" value="MDQ0494276.1"/>
    <property type="molecule type" value="Genomic_DNA"/>
</dbReference>
<sequence length="184" mass="19483">MMEVRTQVTITDSNVSTSNVWPNYNVNNVKTASAKDTKTMGKDQFLKILITQLQNQDPMQPLEDKEFIAQMAQFSSVEQLMNISTQLNALGQSLGTASGLIGKEVSWIEAGKKNPLTGETAASATKSGIVDSIVIRDGVQYAKMGASEVALKDVTSVSQANSTAPATETSDTTPSSSTGSGENS</sequence>
<evidence type="ECO:0000256" key="2">
    <source>
        <dbReference type="ARBA" id="ARBA00022795"/>
    </source>
</evidence>
<gene>
    <name evidence="4" type="ORF">QOZ95_002439</name>
</gene>
<dbReference type="Proteomes" id="UP001242811">
    <property type="component" value="Unassembled WGS sequence"/>
</dbReference>
<feature type="compositionally biased region" description="Low complexity" evidence="3">
    <location>
        <begin position="162"/>
        <end position="184"/>
    </location>
</feature>
<keyword evidence="4" id="KW-0282">Flagellum</keyword>
<keyword evidence="4" id="KW-0966">Cell projection</keyword>